<comment type="similarity">
    <text evidence="1 4">Belongs to the D-isomer specific 2-hydroxyacid dehydrogenase family.</text>
</comment>
<evidence type="ECO:0000256" key="2">
    <source>
        <dbReference type="ARBA" id="ARBA00023002"/>
    </source>
</evidence>
<dbReference type="InterPro" id="IPR050857">
    <property type="entry name" value="D-2-hydroxyacid_DH"/>
</dbReference>
<dbReference type="InterPro" id="IPR006140">
    <property type="entry name" value="D-isomer_DH_NAD-bd"/>
</dbReference>
<evidence type="ECO:0000256" key="1">
    <source>
        <dbReference type="ARBA" id="ARBA00005854"/>
    </source>
</evidence>
<feature type="domain" description="D-isomer specific 2-hydroxyacid dehydrogenase NAD-binding" evidence="6">
    <location>
        <begin position="110"/>
        <end position="286"/>
    </location>
</feature>
<dbReference type="CDD" id="cd05299">
    <property type="entry name" value="CtBP_dh"/>
    <property type="match status" value="1"/>
</dbReference>
<keyword evidence="3" id="KW-0520">NAD</keyword>
<accession>A0ABX0JAE7</accession>
<keyword evidence="2 4" id="KW-0560">Oxidoreductase</keyword>
<dbReference type="PANTHER" id="PTHR42789:SF1">
    <property type="entry name" value="D-ISOMER SPECIFIC 2-HYDROXYACID DEHYDROGENASE FAMILY PROTEIN (AFU_ORTHOLOGUE AFUA_6G10090)"/>
    <property type="match status" value="1"/>
</dbReference>
<evidence type="ECO:0000259" key="6">
    <source>
        <dbReference type="Pfam" id="PF02826"/>
    </source>
</evidence>
<evidence type="ECO:0000259" key="5">
    <source>
        <dbReference type="Pfam" id="PF00389"/>
    </source>
</evidence>
<evidence type="ECO:0000256" key="4">
    <source>
        <dbReference type="RuleBase" id="RU003719"/>
    </source>
</evidence>
<dbReference type="PANTHER" id="PTHR42789">
    <property type="entry name" value="D-ISOMER SPECIFIC 2-HYDROXYACID DEHYDROGENASE FAMILY PROTEIN (AFU_ORTHOLOGUE AFUA_6G10090)"/>
    <property type="match status" value="1"/>
</dbReference>
<evidence type="ECO:0000313" key="8">
    <source>
        <dbReference type="Proteomes" id="UP001165962"/>
    </source>
</evidence>
<dbReference type="InterPro" id="IPR036291">
    <property type="entry name" value="NAD(P)-bd_dom_sf"/>
</dbReference>
<keyword evidence="8" id="KW-1185">Reference proteome</keyword>
<dbReference type="RefSeq" id="WP_166153738.1">
    <property type="nucleotide sequence ID" value="NZ_JAAOIW010000012.1"/>
</dbReference>
<dbReference type="Pfam" id="PF02826">
    <property type="entry name" value="2-Hacid_dh_C"/>
    <property type="match status" value="1"/>
</dbReference>
<protein>
    <submittedName>
        <fullName evidence="7">C-terminal binding protein</fullName>
    </submittedName>
</protein>
<gene>
    <name evidence="7" type="ORF">G9U52_26790</name>
</gene>
<dbReference type="SUPFAM" id="SSF52283">
    <property type="entry name" value="Formate/glycerate dehydrogenase catalytic domain-like"/>
    <property type="match status" value="1"/>
</dbReference>
<dbReference type="PROSITE" id="PS00670">
    <property type="entry name" value="D_2_HYDROXYACID_DH_2"/>
    <property type="match status" value="1"/>
</dbReference>
<dbReference type="Proteomes" id="UP001165962">
    <property type="component" value="Unassembled WGS sequence"/>
</dbReference>
<comment type="caution">
    <text evidence="7">The sequence shown here is derived from an EMBL/GenBank/DDBJ whole genome shotgun (WGS) entry which is preliminary data.</text>
</comment>
<name>A0ABX0JAE7_9BACL</name>
<proteinExistence type="inferred from homology"/>
<feature type="domain" description="D-isomer specific 2-hydroxyacid dehydrogenase catalytic" evidence="5">
    <location>
        <begin position="16"/>
        <end position="310"/>
    </location>
</feature>
<dbReference type="InterPro" id="IPR006139">
    <property type="entry name" value="D-isomer_2_OHA_DH_cat_dom"/>
</dbReference>
<organism evidence="7 8">
    <name type="scientific">Paenibacillus agricola</name>
    <dbReference type="NCBI Taxonomy" id="2716264"/>
    <lineage>
        <taxon>Bacteria</taxon>
        <taxon>Bacillati</taxon>
        <taxon>Bacillota</taxon>
        <taxon>Bacilli</taxon>
        <taxon>Bacillales</taxon>
        <taxon>Paenibacillaceae</taxon>
        <taxon>Paenibacillus</taxon>
    </lineage>
</organism>
<dbReference type="SUPFAM" id="SSF51735">
    <property type="entry name" value="NAD(P)-binding Rossmann-fold domains"/>
    <property type="match status" value="1"/>
</dbReference>
<dbReference type="InterPro" id="IPR029753">
    <property type="entry name" value="D-isomer_DH_CS"/>
</dbReference>
<sequence length="331" mass="36500">MAQFKVVITDYEYKSLQIEQDILSQLDVEFVKAQCRTEEEVINAAKDADGILNQYAPITQKVIQSLNNCKVISRYGVGVNTIDLDAATEQGIVVANCTDYCMDEVADHALALLLSAARKVTLLNSYVKQGVWEYKKAIPIYRLRGQILGMVGFGKISQNLSAKAKAFGLKLIAYDPFISQEVASKYEVEMVDLDILCQTADFISVHAPLTKATKGLIGSAQFSSMKPEAIIINTSRGPLINEQSLITALQTSQIAGAALDVLEHEPIDPGNPLLKMEQVILNPHVAWYSEESERELKGKIAQNVVDVLSGLFPVYLANPKVKDIVDLRQRL</sequence>
<dbReference type="InterPro" id="IPR043322">
    <property type="entry name" value="CtBP"/>
</dbReference>
<dbReference type="Gene3D" id="3.40.50.720">
    <property type="entry name" value="NAD(P)-binding Rossmann-like Domain"/>
    <property type="match status" value="2"/>
</dbReference>
<reference evidence="7" key="1">
    <citation type="submission" date="2020-03" db="EMBL/GenBank/DDBJ databases">
        <title>Draft sequencing of Paenibacilllus sp. S3N08.</title>
        <authorList>
            <person name="Kim D.-U."/>
        </authorList>
    </citation>
    <scope>NUCLEOTIDE SEQUENCE</scope>
    <source>
        <strain evidence="7">S3N08</strain>
    </source>
</reference>
<dbReference type="Pfam" id="PF00389">
    <property type="entry name" value="2-Hacid_dh"/>
    <property type="match status" value="1"/>
</dbReference>
<evidence type="ECO:0000256" key="3">
    <source>
        <dbReference type="ARBA" id="ARBA00023027"/>
    </source>
</evidence>
<dbReference type="EMBL" id="JAAOIW010000012">
    <property type="protein sequence ID" value="NHN33425.1"/>
    <property type="molecule type" value="Genomic_DNA"/>
</dbReference>
<evidence type="ECO:0000313" key="7">
    <source>
        <dbReference type="EMBL" id="NHN33425.1"/>
    </source>
</evidence>